<keyword evidence="3" id="KW-0804">Transcription</keyword>
<dbReference type="Proteomes" id="UP000251923">
    <property type="component" value="Unassembled WGS sequence"/>
</dbReference>
<proteinExistence type="predicted"/>
<dbReference type="GO" id="GO:0043565">
    <property type="term" value="F:sequence-specific DNA binding"/>
    <property type="evidence" value="ECO:0007669"/>
    <property type="project" value="InterPro"/>
</dbReference>
<evidence type="ECO:0000313" key="5">
    <source>
        <dbReference type="Proteomes" id="UP000251923"/>
    </source>
</evidence>
<gene>
    <name evidence="4" type="ORF">DBT54_07155</name>
</gene>
<dbReference type="PANTHER" id="PTHR43280">
    <property type="entry name" value="ARAC-FAMILY TRANSCRIPTIONAL REGULATOR"/>
    <property type="match status" value="1"/>
</dbReference>
<reference evidence="4 5" key="1">
    <citation type="submission" date="2018-04" db="EMBL/GenBank/DDBJ databases">
        <title>Aerococcus urinae genomes.</title>
        <authorList>
            <person name="Hilt E."/>
            <person name="Gilbert N.M."/>
            <person name="Thomas-White K."/>
            <person name="Putonti C."/>
            <person name="Lewis A.L."/>
            <person name="Visck K.L."/>
            <person name="Wolfe A.J."/>
        </authorList>
    </citation>
    <scope>NUCLEOTIDE SEQUENCE [LARGE SCALE GENOMIC DNA]</scope>
    <source>
        <strain evidence="4 5">UMB7480</strain>
    </source>
</reference>
<keyword evidence="2" id="KW-0238">DNA-binding</keyword>
<dbReference type="InterPro" id="IPR018060">
    <property type="entry name" value="HTH_AraC"/>
</dbReference>
<evidence type="ECO:0000256" key="1">
    <source>
        <dbReference type="ARBA" id="ARBA00023015"/>
    </source>
</evidence>
<dbReference type="PROSITE" id="PS01124">
    <property type="entry name" value="HTH_ARAC_FAMILY_2"/>
    <property type="match status" value="1"/>
</dbReference>
<evidence type="ECO:0000256" key="2">
    <source>
        <dbReference type="ARBA" id="ARBA00023125"/>
    </source>
</evidence>
<accession>A0A2I1L5Q4</accession>
<protein>
    <submittedName>
        <fullName evidence="4">AraC family transcriptional regulator</fullName>
    </submittedName>
</protein>
<dbReference type="EMBL" id="QMHM01000013">
    <property type="protein sequence ID" value="RAV78416.1"/>
    <property type="molecule type" value="Genomic_DNA"/>
</dbReference>
<dbReference type="InterPro" id="IPR009057">
    <property type="entry name" value="Homeodomain-like_sf"/>
</dbReference>
<dbReference type="InterPro" id="IPR020449">
    <property type="entry name" value="Tscrpt_reg_AraC-type_HTH"/>
</dbReference>
<comment type="caution">
    <text evidence="4">The sequence shown here is derived from an EMBL/GenBank/DDBJ whole genome shotgun (WGS) entry which is preliminary data.</text>
</comment>
<dbReference type="SMART" id="SM00342">
    <property type="entry name" value="HTH_ARAC"/>
    <property type="match status" value="1"/>
</dbReference>
<dbReference type="Gene3D" id="1.10.10.60">
    <property type="entry name" value="Homeodomain-like"/>
    <property type="match status" value="2"/>
</dbReference>
<dbReference type="Pfam" id="PF12833">
    <property type="entry name" value="HTH_18"/>
    <property type="match status" value="1"/>
</dbReference>
<organism evidence="4 5">
    <name type="scientific">Aerococcus urinae</name>
    <dbReference type="NCBI Taxonomy" id="1376"/>
    <lineage>
        <taxon>Bacteria</taxon>
        <taxon>Bacillati</taxon>
        <taxon>Bacillota</taxon>
        <taxon>Bacilli</taxon>
        <taxon>Lactobacillales</taxon>
        <taxon>Aerococcaceae</taxon>
        <taxon>Aerococcus</taxon>
    </lineage>
</organism>
<dbReference type="GeneID" id="86971068"/>
<sequence>MEREQLVRNRLLQLELHFKSIRYFDRRKVKQLEASLLFSDQRPNELIIIYCKEGFLTINSDDKNYIMNNNSYCIINNRAHLKAQDIDAEALEKWYELSIISLVGRNQSFKLSHENIACCQDTHKEIENYLQLIDYEDKKGELAEDEKETILQMLIQMLFTRIYFQQKNLFALKSEFTNEEKIHWLKKYIDNYYTKDISLDHLSNLISMNKYYMIRLFSEAFSASPIDYLIKVRIDKTKQLLKATNFSISHVGKLVGFGSASYFSKMFKRLNGMSPSQYWKEHSQENKENN</sequence>
<dbReference type="GO" id="GO:0003700">
    <property type="term" value="F:DNA-binding transcription factor activity"/>
    <property type="evidence" value="ECO:0007669"/>
    <property type="project" value="InterPro"/>
</dbReference>
<keyword evidence="1" id="KW-0805">Transcription regulation</keyword>
<dbReference type="PANTHER" id="PTHR43280:SF2">
    <property type="entry name" value="HTH-TYPE TRANSCRIPTIONAL REGULATOR EXSA"/>
    <property type="match status" value="1"/>
</dbReference>
<name>A0A2I1L5Q4_9LACT</name>
<evidence type="ECO:0000256" key="3">
    <source>
        <dbReference type="ARBA" id="ARBA00023163"/>
    </source>
</evidence>
<dbReference type="PRINTS" id="PR00032">
    <property type="entry name" value="HTHARAC"/>
</dbReference>
<dbReference type="SUPFAM" id="SSF46689">
    <property type="entry name" value="Homeodomain-like"/>
    <property type="match status" value="2"/>
</dbReference>
<dbReference type="RefSeq" id="WP_070598100.1">
    <property type="nucleotide sequence ID" value="NZ_JASOKO010000011.1"/>
</dbReference>
<evidence type="ECO:0000313" key="4">
    <source>
        <dbReference type="EMBL" id="RAV78416.1"/>
    </source>
</evidence>
<dbReference type="AlphaFoldDB" id="A0A2I1L5Q4"/>